<dbReference type="InterPro" id="IPR011047">
    <property type="entry name" value="Quinoprotein_ADH-like_sf"/>
</dbReference>
<evidence type="ECO:0000256" key="1">
    <source>
        <dbReference type="ARBA" id="ARBA00004604"/>
    </source>
</evidence>
<dbReference type="GO" id="GO:0006364">
    <property type="term" value="P:rRNA processing"/>
    <property type="evidence" value="ECO:0007669"/>
    <property type="project" value="UniProtKB-KW"/>
</dbReference>
<dbReference type="Ensembl" id="ENSOMYT00000030655.2">
    <property type="protein sequence ID" value="ENSOMYP00000028075.2"/>
    <property type="gene ID" value="ENSOMYG00000013040.2"/>
</dbReference>
<dbReference type="PROSITE" id="PS00678">
    <property type="entry name" value="WD_REPEATS_1"/>
    <property type="match status" value="1"/>
</dbReference>
<reference evidence="10" key="3">
    <citation type="submission" date="2025-09" db="UniProtKB">
        <authorList>
            <consortium name="Ensembl"/>
        </authorList>
    </citation>
    <scope>IDENTIFICATION</scope>
</reference>
<organism evidence="10 11">
    <name type="scientific">Oncorhynchus mykiss</name>
    <name type="common">Rainbow trout</name>
    <name type="synonym">Salmo gairdneri</name>
    <dbReference type="NCBI Taxonomy" id="8022"/>
    <lineage>
        <taxon>Eukaryota</taxon>
        <taxon>Metazoa</taxon>
        <taxon>Chordata</taxon>
        <taxon>Craniata</taxon>
        <taxon>Vertebrata</taxon>
        <taxon>Euteleostomi</taxon>
        <taxon>Actinopterygii</taxon>
        <taxon>Neopterygii</taxon>
        <taxon>Teleostei</taxon>
        <taxon>Protacanthopterygii</taxon>
        <taxon>Salmoniformes</taxon>
        <taxon>Salmonidae</taxon>
        <taxon>Salmoninae</taxon>
        <taxon>Oncorhynchus</taxon>
    </lineage>
</organism>
<protein>
    <submittedName>
        <fullName evidence="10">WD repeat domain 75</fullName>
    </submittedName>
</protein>
<proteinExistence type="predicted"/>
<dbReference type="PROSITE" id="PS50294">
    <property type="entry name" value="WD_REPEATS_REGION"/>
    <property type="match status" value="1"/>
</dbReference>
<dbReference type="SUPFAM" id="SSF50998">
    <property type="entry name" value="Quinoprotein alcohol dehydrogenase-like"/>
    <property type="match status" value="1"/>
</dbReference>
<dbReference type="SUPFAM" id="SSF50978">
    <property type="entry name" value="WD40 repeat-like"/>
    <property type="match status" value="1"/>
</dbReference>
<dbReference type="PANTHER" id="PTHR44215">
    <property type="entry name" value="WD REPEAT-CONTAINING PROTEIN 75"/>
    <property type="match status" value="1"/>
</dbReference>
<dbReference type="GO" id="GO:0045943">
    <property type="term" value="P:positive regulation of transcription by RNA polymerase I"/>
    <property type="evidence" value="ECO:0007669"/>
    <property type="project" value="InterPro"/>
</dbReference>
<keyword evidence="7" id="KW-0539">Nucleus</keyword>
<gene>
    <name evidence="10" type="primary">LOC110501551</name>
</gene>
<dbReference type="InterPro" id="IPR057644">
    <property type="entry name" value="Beta-prop_WDR75_2nd"/>
</dbReference>
<evidence type="ECO:0000256" key="8">
    <source>
        <dbReference type="PROSITE-ProRule" id="PRU00221"/>
    </source>
</evidence>
<feature type="repeat" description="WD" evidence="8">
    <location>
        <begin position="165"/>
        <end position="196"/>
    </location>
</feature>
<dbReference type="GO" id="GO:0003723">
    <property type="term" value="F:RNA binding"/>
    <property type="evidence" value="ECO:0007669"/>
    <property type="project" value="InterPro"/>
</dbReference>
<accession>A0A8C7PV73</accession>
<keyword evidence="3" id="KW-0698">rRNA processing</keyword>
<evidence type="ECO:0000256" key="4">
    <source>
        <dbReference type="ARBA" id="ARBA00022574"/>
    </source>
</evidence>
<dbReference type="Pfam" id="PF23769">
    <property type="entry name" value="Beta-prop_WDR75_2nd"/>
    <property type="match status" value="1"/>
</dbReference>
<evidence type="ECO:0000256" key="6">
    <source>
        <dbReference type="ARBA" id="ARBA00023163"/>
    </source>
</evidence>
<evidence type="ECO:0000259" key="9">
    <source>
        <dbReference type="Pfam" id="PF23769"/>
    </source>
</evidence>
<sequence>MFEVMEEETVLFLLCASGESVKVYSSSSEECVHDLQGHTDLVSGIVRNPSNHLQVYSCSADGTVRLWDFTDGILIKVQPHSLPRSFAIAASFFAICTVLVKAHLLLFQLVAVHLPLSGDQEVEARELSAVLCDVSPSGAASFGRKVRVVGLPGTSVANKSLPGNKKGAKNAFTCVSCHPKEDCIATGHEDGKIRLWRNFNQKKEYTYSTLHWHHGAVNTLQFTPEGTNLLSGGIESVLVQWHYTQENQKDFLPRLGGAITHIAVSPDGSLFCTSHSDNKITIIQSCVKVSAIIQGLVKGEGVRTDLTIDPRSKALVLNGKPGHLQFYSLHRDKLLYNLDIVQQEYIHEEGLDQFEVVKAAFDTRGDWLATVEERTQKGSELEINLKLWAYDEQTQSFMLNTTVTAPHEDQIIAMCFSPSPEITMLVTISFDGHFKAWLLADHSDTKEGASWSCDFVGGYHHLKPGCCCFSADGSLLAVGFQEVVTVWSPSWELLTTLSQPPGAIRELCFGRLSCSKYLLGTSTKNQLCCWNLLTCSLEWSTPVDVSLLQADPLSENMAAFCSQSGCSDLFVFKPGEPRPLYSQKALCTGKVQRAVFAPRDQMLESCEEHAQWLNRSQLYFLTQHMLMVDDSVAVTPFYLLLGKHRQQQEALTNPMAERIQLPQGSIAIKELLYTPAHVLPSASFLCSMFVRSLLISRTLHLQQLHPCRPLAF</sequence>
<dbReference type="SMART" id="SM00320">
    <property type="entry name" value="WD40"/>
    <property type="match status" value="7"/>
</dbReference>
<dbReference type="InterPro" id="IPR019775">
    <property type="entry name" value="WD40_repeat_CS"/>
</dbReference>
<dbReference type="Gene3D" id="2.130.10.10">
    <property type="entry name" value="YVTN repeat-like/Quinoprotein amine dehydrogenase"/>
    <property type="match status" value="4"/>
</dbReference>
<keyword evidence="2" id="KW-0690">Ribosome biogenesis</keyword>
<feature type="domain" description="WD repeat-containing protein 75 second beta-propeller" evidence="9">
    <location>
        <begin position="306"/>
        <end position="625"/>
    </location>
</feature>
<keyword evidence="5" id="KW-0677">Repeat</keyword>
<dbReference type="InterPro" id="IPR015943">
    <property type="entry name" value="WD40/YVTN_repeat-like_dom_sf"/>
</dbReference>
<evidence type="ECO:0000256" key="7">
    <source>
        <dbReference type="ARBA" id="ARBA00023242"/>
    </source>
</evidence>
<dbReference type="PROSITE" id="PS50082">
    <property type="entry name" value="WD_REPEATS_2"/>
    <property type="match status" value="3"/>
</dbReference>
<feature type="repeat" description="WD" evidence="8">
    <location>
        <begin position="35"/>
        <end position="77"/>
    </location>
</feature>
<name>A0A8C7PV73_ONCMY</name>
<comment type="subcellular location">
    <subcellularLocation>
        <location evidence="1">Nucleus</location>
        <location evidence="1">Nucleolus</location>
    </subcellularLocation>
</comment>
<dbReference type="AlphaFoldDB" id="A0A8C7PV73"/>
<dbReference type="InterPro" id="IPR036322">
    <property type="entry name" value="WD40_repeat_dom_sf"/>
</dbReference>
<evidence type="ECO:0000256" key="3">
    <source>
        <dbReference type="ARBA" id="ARBA00022552"/>
    </source>
</evidence>
<keyword evidence="6" id="KW-0804">Transcription</keyword>
<dbReference type="PANTHER" id="PTHR44215:SF1">
    <property type="entry name" value="WD REPEAT-CONTAINING PROTEIN 75"/>
    <property type="match status" value="1"/>
</dbReference>
<dbReference type="Proteomes" id="UP000694395">
    <property type="component" value="Chromosome 22"/>
</dbReference>
<evidence type="ECO:0000313" key="11">
    <source>
        <dbReference type="Proteomes" id="UP000694395"/>
    </source>
</evidence>
<evidence type="ECO:0000256" key="5">
    <source>
        <dbReference type="ARBA" id="ARBA00022737"/>
    </source>
</evidence>
<reference evidence="10" key="2">
    <citation type="submission" date="2025-08" db="UniProtKB">
        <authorList>
            <consortium name="Ensembl"/>
        </authorList>
    </citation>
    <scope>IDENTIFICATION</scope>
</reference>
<dbReference type="GO" id="GO:0032040">
    <property type="term" value="C:small-subunit processome"/>
    <property type="evidence" value="ECO:0007669"/>
    <property type="project" value="InterPro"/>
</dbReference>
<dbReference type="Pfam" id="PF23869">
    <property type="entry name" value="Beta-prop_WDR75_1st"/>
    <property type="match status" value="1"/>
</dbReference>
<dbReference type="InterPro" id="IPR053826">
    <property type="entry name" value="WDR75"/>
</dbReference>
<keyword evidence="4 8" id="KW-0853">WD repeat</keyword>
<keyword evidence="11" id="KW-1185">Reference proteome</keyword>
<dbReference type="GeneTree" id="ENSGT00390000006303"/>
<evidence type="ECO:0000256" key="2">
    <source>
        <dbReference type="ARBA" id="ARBA00022517"/>
    </source>
</evidence>
<dbReference type="GO" id="GO:2000234">
    <property type="term" value="P:positive regulation of rRNA processing"/>
    <property type="evidence" value="ECO:0007669"/>
    <property type="project" value="TreeGrafter"/>
</dbReference>
<evidence type="ECO:0000313" key="10">
    <source>
        <dbReference type="Ensembl" id="ENSOMYP00000028075.2"/>
    </source>
</evidence>
<dbReference type="InterPro" id="IPR001680">
    <property type="entry name" value="WD40_rpt"/>
</dbReference>
<feature type="repeat" description="WD" evidence="8">
    <location>
        <begin position="210"/>
        <end position="241"/>
    </location>
</feature>
<reference evidence="10" key="1">
    <citation type="submission" date="2020-07" db="EMBL/GenBank/DDBJ databases">
        <title>A long reads based de novo assembly of the rainbow trout Arlee double haploid line genome.</title>
        <authorList>
            <person name="Gao G."/>
            <person name="Palti Y."/>
        </authorList>
    </citation>
    <scope>NUCLEOTIDE SEQUENCE [LARGE SCALE GENOMIC DNA]</scope>
</reference>